<dbReference type="AlphaFoldDB" id="U2T2I0"/>
<evidence type="ECO:0000256" key="1">
    <source>
        <dbReference type="SAM" id="MobiDB-lite"/>
    </source>
</evidence>
<evidence type="ECO:0000313" key="3">
    <source>
        <dbReference type="Proteomes" id="UP000016605"/>
    </source>
</evidence>
<proteinExistence type="predicted"/>
<dbReference type="HOGENOM" id="CLU_1667208_0_0_11"/>
<name>U2T2I0_LEIAQ</name>
<comment type="caution">
    <text evidence="2">The sequence shown here is derived from an EMBL/GenBank/DDBJ whole genome shotgun (WGS) entry which is preliminary data.</text>
</comment>
<sequence>MATASGESPTVTTRKTAARGSGASTLWGSIGTRCQLWSPEVSAMTSTLPHRARITHRRRKRFGIRPASADTVESAPVCSDSTERGREPSPRPGRGTVYSARPGRTVGWAWAHPDGRAGGGDSRGGSALESPGYRSTPTTRAQPPADIAPVRCVPAESK</sequence>
<feature type="region of interest" description="Disordered" evidence="1">
    <location>
        <begin position="1"/>
        <end position="25"/>
    </location>
</feature>
<feature type="region of interest" description="Disordered" evidence="1">
    <location>
        <begin position="44"/>
        <end position="158"/>
    </location>
</feature>
<feature type="compositionally biased region" description="Polar residues" evidence="1">
    <location>
        <begin position="1"/>
        <end position="15"/>
    </location>
</feature>
<feature type="compositionally biased region" description="Basic residues" evidence="1">
    <location>
        <begin position="50"/>
        <end position="63"/>
    </location>
</feature>
<accession>U2T2I0</accession>
<organism evidence="2 3">
    <name type="scientific">Leifsonia aquatica ATCC 14665</name>
    <dbReference type="NCBI Taxonomy" id="1358026"/>
    <lineage>
        <taxon>Bacteria</taxon>
        <taxon>Bacillati</taxon>
        <taxon>Actinomycetota</taxon>
        <taxon>Actinomycetes</taxon>
        <taxon>Micrococcales</taxon>
        <taxon>Microbacteriaceae</taxon>
        <taxon>Leifsonia</taxon>
    </lineage>
</organism>
<dbReference type="EMBL" id="AWVQ01000239">
    <property type="protein sequence ID" value="ERK71698.1"/>
    <property type="molecule type" value="Genomic_DNA"/>
</dbReference>
<protein>
    <submittedName>
        <fullName evidence="2">Uncharacterized protein</fullName>
    </submittedName>
</protein>
<gene>
    <name evidence="2" type="ORF">N136_01949</name>
</gene>
<dbReference type="Proteomes" id="UP000016605">
    <property type="component" value="Unassembled WGS sequence"/>
</dbReference>
<evidence type="ECO:0000313" key="2">
    <source>
        <dbReference type="EMBL" id="ERK71698.1"/>
    </source>
</evidence>
<reference evidence="2 3" key="1">
    <citation type="submission" date="2013-08" db="EMBL/GenBank/DDBJ databases">
        <authorList>
            <person name="Weinstock G."/>
            <person name="Sodergren E."/>
            <person name="Wylie T."/>
            <person name="Fulton L."/>
            <person name="Fulton R."/>
            <person name="Fronick C."/>
            <person name="O'Laughlin M."/>
            <person name="Godfrey J."/>
            <person name="Miner T."/>
            <person name="Herter B."/>
            <person name="Appelbaum E."/>
            <person name="Cordes M."/>
            <person name="Lek S."/>
            <person name="Wollam A."/>
            <person name="Pepin K.H."/>
            <person name="Palsikar V.B."/>
            <person name="Mitreva M."/>
            <person name="Wilson R.K."/>
        </authorList>
    </citation>
    <scope>NUCLEOTIDE SEQUENCE [LARGE SCALE GENOMIC DNA]</scope>
    <source>
        <strain evidence="2 3">ATCC 14665</strain>
    </source>
</reference>